<protein>
    <recommendedName>
        <fullName evidence="3">BPP domain-containing protein</fullName>
    </recommendedName>
</protein>
<evidence type="ECO:0000313" key="1">
    <source>
        <dbReference type="EMBL" id="QDG52514.1"/>
    </source>
</evidence>
<dbReference type="SUPFAM" id="SSF89372">
    <property type="entry name" value="Fucose-specific lectin"/>
    <property type="match status" value="1"/>
</dbReference>
<name>A0A4Y6PVZ2_PERCE</name>
<evidence type="ECO:0000313" key="2">
    <source>
        <dbReference type="Proteomes" id="UP000315995"/>
    </source>
</evidence>
<reference evidence="1 2" key="1">
    <citation type="submission" date="2019-06" db="EMBL/GenBank/DDBJ databases">
        <title>Persicimonas caeni gen. nov., sp. nov., a predatory bacterium isolated from solar saltern.</title>
        <authorList>
            <person name="Wang S."/>
        </authorList>
    </citation>
    <scope>NUCLEOTIDE SEQUENCE [LARGE SCALE GENOMIC DNA]</scope>
    <source>
        <strain evidence="1 2">YN101</strain>
    </source>
</reference>
<dbReference type="EMBL" id="CP041186">
    <property type="protein sequence ID" value="QDG52514.1"/>
    <property type="molecule type" value="Genomic_DNA"/>
</dbReference>
<dbReference type="Proteomes" id="UP000315995">
    <property type="component" value="Chromosome"/>
</dbReference>
<keyword evidence="2" id="KW-1185">Reference proteome</keyword>
<evidence type="ECO:0008006" key="3">
    <source>
        <dbReference type="Google" id="ProtNLM"/>
    </source>
</evidence>
<dbReference type="OrthoDB" id="5526339at2"/>
<dbReference type="RefSeq" id="WP_141198984.1">
    <property type="nucleotide sequence ID" value="NZ_CP041186.1"/>
</dbReference>
<organism evidence="1 2">
    <name type="scientific">Persicimonas caeni</name>
    <dbReference type="NCBI Taxonomy" id="2292766"/>
    <lineage>
        <taxon>Bacteria</taxon>
        <taxon>Deltaproteobacteria</taxon>
        <taxon>Bradymonadales</taxon>
        <taxon>Bradymonadaceae</taxon>
        <taxon>Persicimonas</taxon>
    </lineage>
</organism>
<proteinExistence type="predicted"/>
<gene>
    <name evidence="1" type="ORF">FIV42_17770</name>
</gene>
<dbReference type="AlphaFoldDB" id="A0A4Y6PVZ2"/>
<accession>A0A5B8YC14</accession>
<sequence length="427" mass="46426">MLVALAVLASCDRTGATACDPACEAGLVCDTDDGECIPPRIEPLEETPAGRSVRLGIIDDQTFLAAIDPADGQVLVGTADEEPTMYALADITRPLGRKLALATSASTVAVAWLEQDRKYRVAIHQLDDAADRWRLLPPITSGSQAGSQDYRGSEHFDLTIDTTGRIHLAFHDAQARSLNVLSGQADAGPWTMAVVDDPSEQSDLAACSEQRRRLSGQGLGYHPDVITSAGSTFIAYHDKDCGDLRLASRIDGAWTTTVVDTGDFEREDDLELTSGVTGKFPSLAIDRSGNLAIAYQDDTRGQLLLAYSREGQFTIEVADPGFEVDEFGRKRKHLVGGFASLVFDDRDIPWIAYIDATTARLRLAHRRRTLDLDGTWAQQTVDGRPPTGFSASLGFSTSLGLTIATEQLRPRRDGLESRLDLLREEEF</sequence>
<accession>A0A4Y6PVZ2</accession>